<dbReference type="EMBL" id="LXFE01000216">
    <property type="protein sequence ID" value="OLL26220.1"/>
    <property type="molecule type" value="Genomic_DNA"/>
</dbReference>
<evidence type="ECO:0000313" key="2">
    <source>
        <dbReference type="Proteomes" id="UP000186594"/>
    </source>
</evidence>
<name>A0A1U7LU70_NEOID</name>
<dbReference type="AlphaFoldDB" id="A0A1U7LU70"/>
<proteinExistence type="predicted"/>
<keyword evidence="2" id="KW-1185">Reference proteome</keyword>
<sequence length="87" mass="9536">WPSCWTAIVGVDEREPVSVTSTVSGRWVGGLLIQPAAHRVPSVGWLATLVESAMCKKRARRIGASLTQRKFVKCKWTIPISNAVDDC</sequence>
<feature type="non-terminal residue" evidence="1">
    <location>
        <position position="1"/>
    </location>
</feature>
<protein>
    <submittedName>
        <fullName evidence="1">Uncharacterized protein</fullName>
    </submittedName>
</protein>
<evidence type="ECO:0000313" key="1">
    <source>
        <dbReference type="EMBL" id="OLL26220.1"/>
    </source>
</evidence>
<dbReference type="Proteomes" id="UP000186594">
    <property type="component" value="Unassembled WGS sequence"/>
</dbReference>
<comment type="caution">
    <text evidence="1">The sequence shown here is derived from an EMBL/GenBank/DDBJ whole genome shotgun (WGS) entry which is preliminary data.</text>
</comment>
<reference evidence="1 2" key="1">
    <citation type="submission" date="2016-04" db="EMBL/GenBank/DDBJ databases">
        <title>Evolutionary innovation and constraint leading to complex multicellularity in the Ascomycota.</title>
        <authorList>
            <person name="Cisse O."/>
            <person name="Nguyen A."/>
            <person name="Hewitt D.A."/>
            <person name="Jedd G."/>
            <person name="Stajich J.E."/>
        </authorList>
    </citation>
    <scope>NUCLEOTIDE SEQUENCE [LARGE SCALE GENOMIC DNA]</scope>
    <source>
        <strain evidence="1 2">DAH-3</strain>
    </source>
</reference>
<accession>A0A1U7LU70</accession>
<organism evidence="1 2">
    <name type="scientific">Neolecta irregularis (strain DAH-3)</name>
    <dbReference type="NCBI Taxonomy" id="1198029"/>
    <lineage>
        <taxon>Eukaryota</taxon>
        <taxon>Fungi</taxon>
        <taxon>Dikarya</taxon>
        <taxon>Ascomycota</taxon>
        <taxon>Taphrinomycotina</taxon>
        <taxon>Neolectales</taxon>
        <taxon>Neolectaceae</taxon>
        <taxon>Neolecta</taxon>
    </lineage>
</organism>
<gene>
    <name evidence="1" type="ORF">NEOLI_003383</name>
</gene>